<evidence type="ECO:0000313" key="2">
    <source>
        <dbReference type="EMBL" id="QRQ99567.1"/>
    </source>
</evidence>
<dbReference type="RefSeq" id="WP_204660328.1">
    <property type="nucleotide sequence ID" value="NZ_CP056775.1"/>
</dbReference>
<dbReference type="EMBL" id="CP056775">
    <property type="protein sequence ID" value="QRQ99567.1"/>
    <property type="molecule type" value="Genomic_DNA"/>
</dbReference>
<evidence type="ECO:0000313" key="3">
    <source>
        <dbReference type="Proteomes" id="UP000612680"/>
    </source>
</evidence>
<proteinExistence type="predicted"/>
<sequence length="48" mass="5763">MKIYPVRQKKEEKEDFSSLTPLEKKTRKAALLLVLVGVFVWFFKILFF</sequence>
<feature type="transmembrane region" description="Helical" evidence="1">
    <location>
        <begin position="29"/>
        <end position="47"/>
    </location>
</feature>
<keyword evidence="1" id="KW-0812">Transmembrane</keyword>
<protein>
    <submittedName>
        <fullName evidence="2">Uncharacterized protein</fullName>
    </submittedName>
</protein>
<reference evidence="2 3" key="1">
    <citation type="submission" date="2020-06" db="EMBL/GenBank/DDBJ databases">
        <title>Dyadobacter sandarakinus sp. nov., isolated from the soil of the Arctic Yellow River Station.</title>
        <authorList>
            <person name="Zhang Y."/>
            <person name="Peng F."/>
        </authorList>
    </citation>
    <scope>NUCLEOTIDE SEQUENCE [LARGE SCALE GENOMIC DNA]</scope>
    <source>
        <strain evidence="2 3">Q3-56</strain>
    </source>
</reference>
<name>A0ABX7I2V7_9BACT</name>
<dbReference type="Proteomes" id="UP000612680">
    <property type="component" value="Chromosome"/>
</dbReference>
<organism evidence="2 3">
    <name type="scientific">Dyadobacter sandarakinus</name>
    <dbReference type="NCBI Taxonomy" id="2747268"/>
    <lineage>
        <taxon>Bacteria</taxon>
        <taxon>Pseudomonadati</taxon>
        <taxon>Bacteroidota</taxon>
        <taxon>Cytophagia</taxon>
        <taxon>Cytophagales</taxon>
        <taxon>Spirosomataceae</taxon>
        <taxon>Dyadobacter</taxon>
    </lineage>
</organism>
<evidence type="ECO:0000256" key="1">
    <source>
        <dbReference type="SAM" id="Phobius"/>
    </source>
</evidence>
<keyword evidence="1" id="KW-0472">Membrane</keyword>
<keyword evidence="1" id="KW-1133">Transmembrane helix</keyword>
<keyword evidence="3" id="KW-1185">Reference proteome</keyword>
<gene>
    <name evidence="2" type="ORF">HWI92_00875</name>
</gene>
<accession>A0ABX7I2V7</accession>